<proteinExistence type="predicted"/>
<dbReference type="EMBL" id="AP022610">
    <property type="protein sequence ID" value="BBZ31076.1"/>
    <property type="molecule type" value="Genomic_DNA"/>
</dbReference>
<reference evidence="2 3" key="1">
    <citation type="journal article" date="2019" name="Emerg. Microbes Infect.">
        <title>Comprehensive subspecies identification of 175 nontuberculous mycobacteria species based on 7547 genomic profiles.</title>
        <authorList>
            <person name="Matsumoto Y."/>
            <person name="Kinjo T."/>
            <person name="Motooka D."/>
            <person name="Nabeya D."/>
            <person name="Jung N."/>
            <person name="Uechi K."/>
            <person name="Horii T."/>
            <person name="Iida T."/>
            <person name="Fujita J."/>
            <person name="Nakamura S."/>
        </authorList>
    </citation>
    <scope>NUCLEOTIDE SEQUENCE [LARGE SCALE GENOMIC DNA]</scope>
    <source>
        <strain evidence="2 3">JCM 13574</strain>
    </source>
</reference>
<dbReference type="AlphaFoldDB" id="A0A7I7XPB7"/>
<organism evidence="2 3">
    <name type="scientific">Mycolicibacterium madagascariense</name>
    <dbReference type="NCBI Taxonomy" id="212765"/>
    <lineage>
        <taxon>Bacteria</taxon>
        <taxon>Bacillati</taxon>
        <taxon>Actinomycetota</taxon>
        <taxon>Actinomycetes</taxon>
        <taxon>Mycobacteriales</taxon>
        <taxon>Mycobacteriaceae</taxon>
        <taxon>Mycolicibacterium</taxon>
    </lineage>
</organism>
<gene>
    <name evidence="2" type="primary">PE35</name>
    <name evidence="2" type="ORF">MMAD_53710</name>
</gene>
<name>A0A7I7XPB7_9MYCO</name>
<feature type="domain" description="PE" evidence="1">
    <location>
        <begin position="6"/>
        <end position="91"/>
    </location>
</feature>
<evidence type="ECO:0000313" key="2">
    <source>
        <dbReference type="EMBL" id="BBZ31076.1"/>
    </source>
</evidence>
<protein>
    <submittedName>
        <fullName evidence="2">Putative PE family protein PE35</fullName>
    </submittedName>
</protein>
<dbReference type="Proteomes" id="UP000466517">
    <property type="component" value="Chromosome"/>
</dbReference>
<dbReference type="RefSeq" id="WP_163743049.1">
    <property type="nucleotide sequence ID" value="NZ_AP022610.1"/>
</dbReference>
<evidence type="ECO:0000313" key="3">
    <source>
        <dbReference type="Proteomes" id="UP000466517"/>
    </source>
</evidence>
<keyword evidence="3" id="KW-1185">Reference proteome</keyword>
<evidence type="ECO:0000259" key="1">
    <source>
        <dbReference type="Pfam" id="PF00934"/>
    </source>
</evidence>
<dbReference type="KEGG" id="mmag:MMAD_53710"/>
<dbReference type="Pfam" id="PF00934">
    <property type="entry name" value="PE"/>
    <property type="match status" value="1"/>
</dbReference>
<dbReference type="InterPro" id="IPR000084">
    <property type="entry name" value="PE-PGRS_N"/>
</dbReference>
<sequence>MQPLHHDPGAIGVGTAVVANGLRGLAVGTAAGAEVSALAPAGAEEVSLQAALAFATEGMQMLAINALAQEELSRTGAAYVEASGVYDATDSSGAAVFA</sequence>
<accession>A0A7I7XPB7</accession>